<accession>A0A0A5I1F0</accession>
<dbReference type="Proteomes" id="UP000030403">
    <property type="component" value="Unassembled WGS sequence"/>
</dbReference>
<organism evidence="2 3">
    <name type="scientific">Pontibacillus marinus BH030004 = DSM 16465</name>
    <dbReference type="NCBI Taxonomy" id="1385511"/>
    <lineage>
        <taxon>Bacteria</taxon>
        <taxon>Bacillati</taxon>
        <taxon>Bacillota</taxon>
        <taxon>Bacilli</taxon>
        <taxon>Bacillales</taxon>
        <taxon>Bacillaceae</taxon>
        <taxon>Pontibacillus</taxon>
    </lineage>
</organism>
<dbReference type="InterPro" id="IPR005025">
    <property type="entry name" value="FMN_Rdtase-like_dom"/>
</dbReference>
<protein>
    <recommendedName>
        <fullName evidence="1">NADPH-dependent FMN reductase-like domain-containing protein</fullName>
    </recommendedName>
</protein>
<dbReference type="InterPro" id="IPR029039">
    <property type="entry name" value="Flavoprotein-like_sf"/>
</dbReference>
<dbReference type="STRING" id="1385511.GCA_000425225_02433"/>
<dbReference type="OrthoDB" id="9812295at2"/>
<dbReference type="GO" id="GO:0016491">
    <property type="term" value="F:oxidoreductase activity"/>
    <property type="evidence" value="ECO:0007669"/>
    <property type="project" value="InterPro"/>
</dbReference>
<dbReference type="Gene3D" id="3.40.50.360">
    <property type="match status" value="1"/>
</dbReference>
<dbReference type="EMBL" id="AVPF01000013">
    <property type="protein sequence ID" value="KGX89687.1"/>
    <property type="molecule type" value="Genomic_DNA"/>
</dbReference>
<keyword evidence="3" id="KW-1185">Reference proteome</keyword>
<dbReference type="eggNOG" id="COG0431">
    <property type="taxonomic scope" value="Bacteria"/>
</dbReference>
<gene>
    <name evidence="2" type="ORF">N783_04710</name>
</gene>
<sequence>MNKNVVICGSIKPPKGQDSQSAAREIAKLFIRGMEDGGLSEYSYFDLRDMDVPFYDGRSLEEYEDDNLNHFKECLLQAENIIVSVPCYWRSAAGPFVNMINVFGGPLYDDPEKRNILSGKKIQVITVGASNTDAVYGTQHVNHLFTSLGAIVLPDEIMVGNLRGSSEEERKEISKNIYLSGKNLAIEQMGVAVE</sequence>
<dbReference type="AlphaFoldDB" id="A0A0A5I1F0"/>
<dbReference type="RefSeq" id="WP_027446138.1">
    <property type="nucleotide sequence ID" value="NZ_AULJ01000031.1"/>
</dbReference>
<comment type="caution">
    <text evidence="2">The sequence shown here is derived from an EMBL/GenBank/DDBJ whole genome shotgun (WGS) entry which is preliminary data.</text>
</comment>
<evidence type="ECO:0000259" key="1">
    <source>
        <dbReference type="Pfam" id="PF03358"/>
    </source>
</evidence>
<dbReference type="SUPFAM" id="SSF52218">
    <property type="entry name" value="Flavoproteins"/>
    <property type="match status" value="1"/>
</dbReference>
<dbReference type="Pfam" id="PF03358">
    <property type="entry name" value="FMN_red"/>
    <property type="match status" value="1"/>
</dbReference>
<name>A0A0A5I1F0_9BACI</name>
<feature type="domain" description="NADPH-dependent FMN reductase-like" evidence="1">
    <location>
        <begin position="5"/>
        <end position="161"/>
    </location>
</feature>
<proteinExistence type="predicted"/>
<evidence type="ECO:0000313" key="3">
    <source>
        <dbReference type="Proteomes" id="UP000030403"/>
    </source>
</evidence>
<evidence type="ECO:0000313" key="2">
    <source>
        <dbReference type="EMBL" id="KGX89687.1"/>
    </source>
</evidence>
<reference evidence="2 3" key="1">
    <citation type="submission" date="2013-08" db="EMBL/GenBank/DDBJ databases">
        <authorList>
            <person name="Huang J."/>
            <person name="Wang G."/>
        </authorList>
    </citation>
    <scope>NUCLEOTIDE SEQUENCE [LARGE SCALE GENOMIC DNA]</scope>
    <source>
        <strain evidence="2 3">BH030004</strain>
    </source>
</reference>